<gene>
    <name evidence="1" type="ORF">BP422_09870</name>
</gene>
<evidence type="ECO:0000313" key="2">
    <source>
        <dbReference type="Proteomes" id="UP000197781"/>
    </source>
</evidence>
<name>A0A220MFJ4_9BACL</name>
<dbReference type="RefSeq" id="WP_088907620.1">
    <property type="nucleotide sequence ID" value="NZ_CP018145.1"/>
</dbReference>
<dbReference type="Proteomes" id="UP000197781">
    <property type="component" value="Chromosome"/>
</dbReference>
<dbReference type="AlphaFoldDB" id="A0A220MFJ4"/>
<proteinExistence type="predicted"/>
<protein>
    <submittedName>
        <fullName evidence="1">Uncharacterized protein</fullName>
    </submittedName>
</protein>
<reference evidence="1 2" key="1">
    <citation type="submission" date="2016-11" db="EMBL/GenBank/DDBJ databases">
        <authorList>
            <person name="Jaros S."/>
            <person name="Januszkiewicz K."/>
            <person name="Wedrychowicz H."/>
        </authorList>
    </citation>
    <scope>NUCLEOTIDE SEQUENCE [LARGE SCALE GENOMIC DNA]</scope>
    <source>
        <strain evidence="1 2">NF2</strain>
    </source>
</reference>
<sequence length="68" mass="7885">MSNSIPSKWERALKDLHSRFPGKMAHEIVTEDGVYRLDKPKDELIEIFDDVDIIEIVDDSDLIEIVED</sequence>
<accession>A0A220MFJ4</accession>
<evidence type="ECO:0000313" key="1">
    <source>
        <dbReference type="EMBL" id="ASJ53826.1"/>
    </source>
</evidence>
<dbReference type="KEGG" id="bfm:BP422_09870"/>
<organism evidence="1 2">
    <name type="scientific">Brevibacillus formosus</name>
    <dbReference type="NCBI Taxonomy" id="54913"/>
    <lineage>
        <taxon>Bacteria</taxon>
        <taxon>Bacillati</taxon>
        <taxon>Bacillota</taxon>
        <taxon>Bacilli</taxon>
        <taxon>Bacillales</taxon>
        <taxon>Paenibacillaceae</taxon>
        <taxon>Brevibacillus</taxon>
    </lineage>
</organism>
<dbReference type="EMBL" id="CP018145">
    <property type="protein sequence ID" value="ASJ53826.1"/>
    <property type="molecule type" value="Genomic_DNA"/>
</dbReference>